<organism evidence="2 3">
    <name type="scientific">Paenibacillus segetis</name>
    <dbReference type="NCBI Taxonomy" id="1325360"/>
    <lineage>
        <taxon>Bacteria</taxon>
        <taxon>Bacillati</taxon>
        <taxon>Bacillota</taxon>
        <taxon>Bacilli</taxon>
        <taxon>Bacillales</taxon>
        <taxon>Paenibacillaceae</taxon>
        <taxon>Paenibacillus</taxon>
    </lineage>
</organism>
<accession>A0ABQ1YTF3</accession>
<dbReference type="EMBL" id="BMFT01000005">
    <property type="protein sequence ID" value="GGH38172.1"/>
    <property type="molecule type" value="Genomic_DNA"/>
</dbReference>
<evidence type="ECO:0000256" key="1">
    <source>
        <dbReference type="SAM" id="Phobius"/>
    </source>
</evidence>
<keyword evidence="3" id="KW-1185">Reference proteome</keyword>
<evidence type="ECO:0000313" key="2">
    <source>
        <dbReference type="EMBL" id="GGH38172.1"/>
    </source>
</evidence>
<reference evidence="3" key="1">
    <citation type="journal article" date="2019" name="Int. J. Syst. Evol. Microbiol.">
        <title>The Global Catalogue of Microorganisms (GCM) 10K type strain sequencing project: providing services to taxonomists for standard genome sequencing and annotation.</title>
        <authorList>
            <consortium name="The Broad Institute Genomics Platform"/>
            <consortium name="The Broad Institute Genome Sequencing Center for Infectious Disease"/>
            <person name="Wu L."/>
            <person name="Ma J."/>
        </authorList>
    </citation>
    <scope>NUCLEOTIDE SEQUENCE [LARGE SCALE GENOMIC DNA]</scope>
    <source>
        <strain evidence="3">CGMCC 1.12769</strain>
    </source>
</reference>
<keyword evidence="1" id="KW-1133">Transmembrane helix</keyword>
<keyword evidence="1" id="KW-0472">Membrane</keyword>
<proteinExistence type="predicted"/>
<name>A0ABQ1YTF3_9BACL</name>
<keyword evidence="1" id="KW-0812">Transmembrane</keyword>
<protein>
    <submittedName>
        <fullName evidence="2">Uncharacterized protein</fullName>
    </submittedName>
</protein>
<comment type="caution">
    <text evidence="2">The sequence shown here is derived from an EMBL/GenBank/DDBJ whole genome shotgun (WGS) entry which is preliminary data.</text>
</comment>
<dbReference type="RefSeq" id="WP_188542238.1">
    <property type="nucleotide sequence ID" value="NZ_BMFT01000005.1"/>
</dbReference>
<feature type="transmembrane region" description="Helical" evidence="1">
    <location>
        <begin position="7"/>
        <end position="24"/>
    </location>
</feature>
<gene>
    <name evidence="2" type="ORF">GCM10008013_46080</name>
</gene>
<evidence type="ECO:0000313" key="3">
    <source>
        <dbReference type="Proteomes" id="UP000659344"/>
    </source>
</evidence>
<feature type="transmembrane region" description="Helical" evidence="1">
    <location>
        <begin position="36"/>
        <end position="54"/>
    </location>
</feature>
<dbReference type="Proteomes" id="UP000659344">
    <property type="component" value="Unassembled WGS sequence"/>
</dbReference>
<sequence>MENSDKNKYAGLYLISSALSAIYYLNTRFELGIPDFVQGVIMGAAMVGMVTFVWKMGKLMGKKAA</sequence>